<dbReference type="Gene3D" id="2.40.37.10">
    <property type="entry name" value="Lyase, Ornithine Decarboxylase, Chain A, domain 1"/>
    <property type="match status" value="1"/>
</dbReference>
<dbReference type="GO" id="GO:0008836">
    <property type="term" value="F:diaminopimelate decarboxylase activity"/>
    <property type="evidence" value="ECO:0007669"/>
    <property type="project" value="TreeGrafter"/>
</dbReference>
<keyword evidence="2" id="KW-0663">Pyridoxal phosphate</keyword>
<proteinExistence type="predicted"/>
<dbReference type="InterPro" id="IPR022644">
    <property type="entry name" value="De-COase2_N"/>
</dbReference>
<evidence type="ECO:0000256" key="1">
    <source>
        <dbReference type="ARBA" id="ARBA00001933"/>
    </source>
</evidence>
<name>A0A383DE83_9ZZZZ</name>
<dbReference type="InterPro" id="IPR009006">
    <property type="entry name" value="Ala_racemase/Decarboxylase_C"/>
</dbReference>
<reference evidence="4" key="1">
    <citation type="submission" date="2018-05" db="EMBL/GenBank/DDBJ databases">
        <authorList>
            <person name="Lanie J.A."/>
            <person name="Ng W.-L."/>
            <person name="Kazmierczak K.M."/>
            <person name="Andrzejewski T.M."/>
            <person name="Davidsen T.M."/>
            <person name="Wayne K.J."/>
            <person name="Tettelin H."/>
            <person name="Glass J.I."/>
            <person name="Rusch D."/>
            <person name="Podicherti R."/>
            <person name="Tsui H.-C.T."/>
            <person name="Winkler M.E."/>
        </authorList>
    </citation>
    <scope>NUCLEOTIDE SEQUENCE</scope>
</reference>
<organism evidence="4">
    <name type="scientific">marine metagenome</name>
    <dbReference type="NCBI Taxonomy" id="408172"/>
    <lineage>
        <taxon>unclassified sequences</taxon>
        <taxon>metagenomes</taxon>
        <taxon>ecological metagenomes</taxon>
    </lineage>
</organism>
<dbReference type="EMBL" id="UINC01216487">
    <property type="protein sequence ID" value="SVE42644.1"/>
    <property type="molecule type" value="Genomic_DNA"/>
</dbReference>
<evidence type="ECO:0000259" key="3">
    <source>
        <dbReference type="Pfam" id="PF02784"/>
    </source>
</evidence>
<feature type="domain" description="Orn/DAP/Arg decarboxylase 2 N-terminal" evidence="3">
    <location>
        <begin position="40"/>
        <end position="107"/>
    </location>
</feature>
<dbReference type="SUPFAM" id="SSF51419">
    <property type="entry name" value="PLP-binding barrel"/>
    <property type="match status" value="1"/>
</dbReference>
<dbReference type="AlphaFoldDB" id="A0A383DE83"/>
<dbReference type="InterPro" id="IPR022653">
    <property type="entry name" value="De-COase2_pyr-phos_BS"/>
</dbReference>
<dbReference type="InterPro" id="IPR029066">
    <property type="entry name" value="PLP-binding_barrel"/>
</dbReference>
<dbReference type="Pfam" id="PF02784">
    <property type="entry name" value="Orn_Arg_deC_N"/>
    <property type="match status" value="1"/>
</dbReference>
<accession>A0A383DE83</accession>
<feature type="non-terminal residue" evidence="4">
    <location>
        <position position="122"/>
    </location>
</feature>
<gene>
    <name evidence="4" type="ORF">METZ01_LOCUS495498</name>
</gene>
<protein>
    <recommendedName>
        <fullName evidence="3">Orn/DAP/Arg decarboxylase 2 N-terminal domain-containing protein</fullName>
    </recommendedName>
</protein>
<comment type="cofactor">
    <cofactor evidence="1">
        <name>pyridoxal 5'-phosphate</name>
        <dbReference type="ChEBI" id="CHEBI:597326"/>
    </cofactor>
</comment>
<dbReference type="PANTHER" id="PTHR43727:SF2">
    <property type="entry name" value="GROUP IV DECARBOXYLASE"/>
    <property type="match status" value="1"/>
</dbReference>
<dbReference type="GO" id="GO:0009089">
    <property type="term" value="P:lysine biosynthetic process via diaminopimelate"/>
    <property type="evidence" value="ECO:0007669"/>
    <property type="project" value="TreeGrafter"/>
</dbReference>
<dbReference type="PROSITE" id="PS00878">
    <property type="entry name" value="ODR_DC_2_1"/>
    <property type="match status" value="1"/>
</dbReference>
<dbReference type="PANTHER" id="PTHR43727">
    <property type="entry name" value="DIAMINOPIMELATE DECARBOXYLASE"/>
    <property type="match status" value="1"/>
</dbReference>
<dbReference type="Gene3D" id="3.20.20.10">
    <property type="entry name" value="Alanine racemase"/>
    <property type="match status" value="1"/>
</dbReference>
<sequence>MKIENVEVRDIAKEFGTPVYVYSLEILHRSIGEIKQLAPVTRYAMKANSNVRILKEMLDSGVKIDAVSIFEVQRALRAGFKTDDICFTSDVFFNDDDVKFCLENNIYCNCGTLGMVEEYGKA</sequence>
<evidence type="ECO:0000313" key="4">
    <source>
        <dbReference type="EMBL" id="SVE42644.1"/>
    </source>
</evidence>
<evidence type="ECO:0000256" key="2">
    <source>
        <dbReference type="ARBA" id="ARBA00022898"/>
    </source>
</evidence>